<dbReference type="ExpressionAtlas" id="M1B6U5">
    <property type="expression patterns" value="baseline"/>
</dbReference>
<evidence type="ECO:0000313" key="2">
    <source>
        <dbReference type="EnsemblPlants" id="PGSC0003DMT400038419"/>
    </source>
</evidence>
<dbReference type="Proteomes" id="UP000011115">
    <property type="component" value="Unassembled WGS sequence"/>
</dbReference>
<keyword evidence="1" id="KW-0812">Transmembrane</keyword>
<keyword evidence="1" id="KW-0472">Membrane</keyword>
<dbReference type="EnsemblPlants" id="PGSC0003DMT400038419">
    <property type="protein sequence ID" value="PGSC0003DMT400038419"/>
    <property type="gene ID" value="PGSC0003DMG402014825"/>
</dbReference>
<dbReference type="Gramene" id="PGSC0003DMT400038419">
    <property type="protein sequence ID" value="PGSC0003DMT400038419"/>
    <property type="gene ID" value="PGSC0003DMG402014825"/>
</dbReference>
<sequence>MICCGFFCFKGSHAFLGLDAIASLFLMCDLQLSSSAAFDFIFMLLLLLFGYGCLWL</sequence>
<dbReference type="HOGENOM" id="CLU_3018054_0_0_1"/>
<organism evidence="2 3">
    <name type="scientific">Solanum tuberosum</name>
    <name type="common">Potato</name>
    <dbReference type="NCBI Taxonomy" id="4113"/>
    <lineage>
        <taxon>Eukaryota</taxon>
        <taxon>Viridiplantae</taxon>
        <taxon>Streptophyta</taxon>
        <taxon>Embryophyta</taxon>
        <taxon>Tracheophyta</taxon>
        <taxon>Spermatophyta</taxon>
        <taxon>Magnoliopsida</taxon>
        <taxon>eudicotyledons</taxon>
        <taxon>Gunneridae</taxon>
        <taxon>Pentapetalae</taxon>
        <taxon>asterids</taxon>
        <taxon>lamiids</taxon>
        <taxon>Solanales</taxon>
        <taxon>Solanaceae</taxon>
        <taxon>Solanoideae</taxon>
        <taxon>Solaneae</taxon>
        <taxon>Solanum</taxon>
    </lineage>
</organism>
<gene>
    <name evidence="2" type="primary">LOC102601868</name>
</gene>
<evidence type="ECO:0000313" key="3">
    <source>
        <dbReference type="Proteomes" id="UP000011115"/>
    </source>
</evidence>
<reference evidence="3" key="1">
    <citation type="journal article" date="2011" name="Nature">
        <title>Genome sequence and analysis of the tuber crop potato.</title>
        <authorList>
            <consortium name="The Potato Genome Sequencing Consortium"/>
        </authorList>
    </citation>
    <scope>NUCLEOTIDE SEQUENCE [LARGE SCALE GENOMIC DNA]</scope>
    <source>
        <strain evidence="3">cv. DM1-3 516 R44</strain>
    </source>
</reference>
<protein>
    <submittedName>
        <fullName evidence="2">Pentatricopeptide repeat-containing protein</fullName>
    </submittedName>
</protein>
<keyword evidence="1" id="KW-1133">Transmembrane helix</keyword>
<dbReference type="AlphaFoldDB" id="M1B6U5"/>
<keyword evidence="3" id="KW-1185">Reference proteome</keyword>
<feature type="transmembrane region" description="Helical" evidence="1">
    <location>
        <begin position="30"/>
        <end position="54"/>
    </location>
</feature>
<name>M1B6U5_SOLTU</name>
<evidence type="ECO:0000256" key="1">
    <source>
        <dbReference type="SAM" id="Phobius"/>
    </source>
</evidence>
<accession>M1B6U5</accession>
<dbReference type="OrthoDB" id="185373at2759"/>
<reference evidence="2" key="2">
    <citation type="submission" date="2015-06" db="UniProtKB">
        <authorList>
            <consortium name="EnsemblPlants"/>
        </authorList>
    </citation>
    <scope>IDENTIFICATION</scope>
    <source>
        <strain evidence="2">DM1-3 516 R44</strain>
    </source>
</reference>
<proteinExistence type="predicted"/>